<dbReference type="OrthoDB" id="10258882at2759"/>
<evidence type="ECO:0000313" key="3">
    <source>
        <dbReference type="Proteomes" id="UP000813824"/>
    </source>
</evidence>
<reference evidence="2" key="1">
    <citation type="journal article" date="2021" name="New Phytol.">
        <title>Evolutionary innovations through gain and loss of genes in the ectomycorrhizal Boletales.</title>
        <authorList>
            <person name="Wu G."/>
            <person name="Miyauchi S."/>
            <person name="Morin E."/>
            <person name="Kuo A."/>
            <person name="Drula E."/>
            <person name="Varga T."/>
            <person name="Kohler A."/>
            <person name="Feng B."/>
            <person name="Cao Y."/>
            <person name="Lipzen A."/>
            <person name="Daum C."/>
            <person name="Hundley H."/>
            <person name="Pangilinan J."/>
            <person name="Johnson J."/>
            <person name="Barry K."/>
            <person name="LaButti K."/>
            <person name="Ng V."/>
            <person name="Ahrendt S."/>
            <person name="Min B."/>
            <person name="Choi I.G."/>
            <person name="Park H."/>
            <person name="Plett J.M."/>
            <person name="Magnuson J."/>
            <person name="Spatafora J.W."/>
            <person name="Nagy L.G."/>
            <person name="Henrissat B."/>
            <person name="Grigoriev I.V."/>
            <person name="Yang Z.L."/>
            <person name="Xu J."/>
            <person name="Martin F.M."/>
        </authorList>
    </citation>
    <scope>NUCLEOTIDE SEQUENCE</scope>
    <source>
        <strain evidence="2">KKN 215</strain>
    </source>
</reference>
<dbReference type="InterPro" id="IPR032914">
    <property type="entry name" value="Vam6/VPS39/TRAP1"/>
</dbReference>
<organism evidence="2 3">
    <name type="scientific">Cristinia sonorae</name>
    <dbReference type="NCBI Taxonomy" id="1940300"/>
    <lineage>
        <taxon>Eukaryota</taxon>
        <taxon>Fungi</taxon>
        <taxon>Dikarya</taxon>
        <taxon>Basidiomycota</taxon>
        <taxon>Agaricomycotina</taxon>
        <taxon>Agaricomycetes</taxon>
        <taxon>Agaricomycetidae</taxon>
        <taxon>Agaricales</taxon>
        <taxon>Pleurotineae</taxon>
        <taxon>Stephanosporaceae</taxon>
        <taxon>Cristinia</taxon>
    </lineage>
</organism>
<comment type="caution">
    <text evidence="2">The sequence shown here is derived from an EMBL/GenBank/DDBJ whole genome shotgun (WGS) entry which is preliminary data.</text>
</comment>
<dbReference type="InterPro" id="IPR019452">
    <property type="entry name" value="VPS39/TGF_beta_rcpt-assoc_1"/>
</dbReference>
<dbReference type="GO" id="GO:0006914">
    <property type="term" value="P:autophagy"/>
    <property type="evidence" value="ECO:0007669"/>
    <property type="project" value="TreeGrafter"/>
</dbReference>
<dbReference type="Proteomes" id="UP000813824">
    <property type="component" value="Unassembled WGS sequence"/>
</dbReference>
<name>A0A8K0UN43_9AGAR</name>
<dbReference type="Pfam" id="PF10366">
    <property type="entry name" value="Vps39_1"/>
    <property type="match status" value="1"/>
</dbReference>
<dbReference type="PANTHER" id="PTHR12894">
    <property type="entry name" value="CNH DOMAIN CONTAINING"/>
    <property type="match status" value="1"/>
</dbReference>
<proteinExistence type="predicted"/>
<protein>
    <recommendedName>
        <fullName evidence="1">Vacuolar sorting protein 39/Transforming growth factor beta receptor-associated domain-containing protein</fullName>
    </recommendedName>
</protein>
<dbReference type="PANTHER" id="PTHR12894:SF27">
    <property type="entry name" value="TRANSFORMING GROWTH FACTOR-BETA RECEPTOR-ASSOCIATED PROTEIN 1"/>
    <property type="match status" value="1"/>
</dbReference>
<dbReference type="GO" id="GO:0034058">
    <property type="term" value="P:endosomal vesicle fusion"/>
    <property type="evidence" value="ECO:0007669"/>
    <property type="project" value="TreeGrafter"/>
</dbReference>
<evidence type="ECO:0000313" key="2">
    <source>
        <dbReference type="EMBL" id="KAH8100427.1"/>
    </source>
</evidence>
<dbReference type="AlphaFoldDB" id="A0A8K0UN43"/>
<feature type="domain" description="Vacuolar sorting protein 39/Transforming growth factor beta receptor-associated" evidence="1">
    <location>
        <begin position="205"/>
        <end position="273"/>
    </location>
</feature>
<evidence type="ECO:0000259" key="1">
    <source>
        <dbReference type="Pfam" id="PF10366"/>
    </source>
</evidence>
<dbReference type="GO" id="GO:0016020">
    <property type="term" value="C:membrane"/>
    <property type="evidence" value="ECO:0007669"/>
    <property type="project" value="TreeGrafter"/>
</dbReference>
<keyword evidence="3" id="KW-1185">Reference proteome</keyword>
<accession>A0A8K0UN43</accession>
<dbReference type="EMBL" id="JAEVFJ010000016">
    <property type="protein sequence ID" value="KAH8100427.1"/>
    <property type="molecule type" value="Genomic_DNA"/>
</dbReference>
<dbReference type="GO" id="GO:0005737">
    <property type="term" value="C:cytoplasm"/>
    <property type="evidence" value="ECO:0007669"/>
    <property type="project" value="TreeGrafter"/>
</dbReference>
<sequence length="696" mass="78272">MSNRNLNHPRSNVLVLGSDSIHSLLPATLISQAEALLDAHRVQDAVEIAEQHRKKVYSKPTVAAEEADELRYICQRIGFQCLKETLFDDAGRHLFDGDVDPRTLISYFPEFCGSLFNPEDAVDMFAGVAEHLPEEDSIDDIIAANLVLNYSPHLSPNTRTALPAVELKDILKLTAADMLKQYLRKWRQKRKVMSGLKDDRIVAIVETVLARLYSHFREKDELQSLLDGPNQIVLSELEPSLIEAGQFDLLFKLYRQRGEEAKLVEALSRLATGEWVDADIDDPLSQMFALLSEKRNRPLVQRWGIWLTNRDPERALKLLTSSTSNRRGAKAEDDQLVLKQLQETNPAAASQFLEHLVLSKRNNSASLHMQLAQTCIDQLLSCLSEEPISKLWRAKAASYGSGRSESPYFSYFASTTPDSASKHVRLKTMMFLQGSSLYDPHVIRERLKPHENVFALELAIVEGRCGNDRTALTTLVHGLRDFVSAEAYCTLGGEIIPAKVAHSFGERFNLQPWATLFVPVAHAGVAVNMKRTRTVEESRKRELTRTLLEVYMEGGEAMARQTAQLINSQSMNLEIVDIISLLPSEWPLHLLQDFLSRSFRRTLHARHEGQLVKAISASQNLEVAERTWLVLREQGSIVEEELQDDEDDGLGMEKAIDEKTMGLGLDPTPVVAEVSSSVDEKVGLRRYDDEVGSDLR</sequence>
<gene>
    <name evidence="2" type="ORF">BXZ70DRAFT_893425</name>
</gene>